<evidence type="ECO:0000313" key="1">
    <source>
        <dbReference type="Proteomes" id="UP000079169"/>
    </source>
</evidence>
<dbReference type="InterPro" id="IPR040314">
    <property type="entry name" value="DOP1"/>
</dbReference>
<dbReference type="GO" id="GO:0005829">
    <property type="term" value="C:cytosol"/>
    <property type="evidence" value="ECO:0007669"/>
    <property type="project" value="GOC"/>
</dbReference>
<dbReference type="PANTHER" id="PTHR14042:SF24">
    <property type="entry name" value="PROTEIN DOPEY-1 HOMOLOG"/>
    <property type="match status" value="1"/>
</dbReference>
<dbReference type="KEGG" id="dci:103521608"/>
<dbReference type="RefSeq" id="XP_026688015.1">
    <property type="nucleotide sequence ID" value="XM_026832214.1"/>
</dbReference>
<reference evidence="2" key="1">
    <citation type="submission" date="2025-08" db="UniProtKB">
        <authorList>
            <consortium name="RefSeq"/>
        </authorList>
    </citation>
    <scope>IDENTIFICATION</scope>
</reference>
<keyword evidence="1" id="KW-1185">Reference proteome</keyword>
<accession>A0A3Q0JMF8</accession>
<dbReference type="GeneID" id="103521608"/>
<dbReference type="GO" id="GO:0005768">
    <property type="term" value="C:endosome"/>
    <property type="evidence" value="ECO:0007669"/>
    <property type="project" value="TreeGrafter"/>
</dbReference>
<dbReference type="Proteomes" id="UP000079169">
    <property type="component" value="Unplaced"/>
</dbReference>
<feature type="non-terminal residue" evidence="2">
    <location>
        <position position="1"/>
    </location>
</feature>
<evidence type="ECO:0000313" key="2">
    <source>
        <dbReference type="RefSeq" id="XP_026688015.1"/>
    </source>
</evidence>
<dbReference type="PaxDb" id="121845-A0A3Q0JMF8"/>
<dbReference type="STRING" id="121845.A0A3Q0JMF8"/>
<name>A0A3Q0JMF8_DIACI</name>
<sequence>VSCEEVLPGWLQMLVVCACWLGNNAPSLQLAAISTLLDLVQLCRNQSLTPVQPSSGFTSLILVPLLKPHHLAFLENQTNAFQVIAHWLWDHLGNPTFQVRCVELLHQLQSVLYSSDVAENCIGKYCILFFYLC</sequence>
<dbReference type="GO" id="GO:0006895">
    <property type="term" value="P:Golgi to endosome transport"/>
    <property type="evidence" value="ECO:0007669"/>
    <property type="project" value="InterPro"/>
</dbReference>
<gene>
    <name evidence="2" type="primary">LOC103521608</name>
</gene>
<dbReference type="PANTHER" id="PTHR14042">
    <property type="entry name" value="DOPEY-RELATED"/>
    <property type="match status" value="1"/>
</dbReference>
<protein>
    <submittedName>
        <fullName evidence="2">Protein dopey-1 homolog</fullName>
    </submittedName>
</protein>
<dbReference type="AlphaFoldDB" id="A0A3Q0JMF8"/>
<organism evidence="1 2">
    <name type="scientific">Diaphorina citri</name>
    <name type="common">Asian citrus psyllid</name>
    <dbReference type="NCBI Taxonomy" id="121845"/>
    <lineage>
        <taxon>Eukaryota</taxon>
        <taxon>Metazoa</taxon>
        <taxon>Ecdysozoa</taxon>
        <taxon>Arthropoda</taxon>
        <taxon>Hexapoda</taxon>
        <taxon>Insecta</taxon>
        <taxon>Pterygota</taxon>
        <taxon>Neoptera</taxon>
        <taxon>Paraneoptera</taxon>
        <taxon>Hemiptera</taxon>
        <taxon>Sternorrhyncha</taxon>
        <taxon>Psylloidea</taxon>
        <taxon>Psyllidae</taxon>
        <taxon>Diaphorininae</taxon>
        <taxon>Diaphorina</taxon>
    </lineage>
</organism>
<proteinExistence type="predicted"/>
<dbReference type="GO" id="GO:0005802">
    <property type="term" value="C:trans-Golgi network"/>
    <property type="evidence" value="ECO:0007669"/>
    <property type="project" value="TreeGrafter"/>
</dbReference>